<keyword evidence="3" id="KW-1185">Reference proteome</keyword>
<reference evidence="3" key="1">
    <citation type="journal article" date="2019" name="Int. J. Syst. Evol. Microbiol.">
        <title>The Global Catalogue of Microorganisms (GCM) 10K type strain sequencing project: providing services to taxonomists for standard genome sequencing and annotation.</title>
        <authorList>
            <consortium name="The Broad Institute Genomics Platform"/>
            <consortium name="The Broad Institute Genome Sequencing Center for Infectious Disease"/>
            <person name="Wu L."/>
            <person name="Ma J."/>
        </authorList>
    </citation>
    <scope>NUCLEOTIDE SEQUENCE [LARGE SCALE GENOMIC DNA]</scope>
    <source>
        <strain evidence="3">JCM 9371</strain>
    </source>
</reference>
<accession>A0ABW2XVY0</accession>
<proteinExistence type="predicted"/>
<feature type="signal peptide" evidence="1">
    <location>
        <begin position="1"/>
        <end position="21"/>
    </location>
</feature>
<keyword evidence="1" id="KW-0732">Signal</keyword>
<comment type="caution">
    <text evidence="2">The sequence shown here is derived from an EMBL/GenBank/DDBJ whole genome shotgun (WGS) entry which is preliminary data.</text>
</comment>
<organism evidence="2 3">
    <name type="scientific">Actinomadura fibrosa</name>
    <dbReference type="NCBI Taxonomy" id="111802"/>
    <lineage>
        <taxon>Bacteria</taxon>
        <taxon>Bacillati</taxon>
        <taxon>Actinomycetota</taxon>
        <taxon>Actinomycetes</taxon>
        <taxon>Streptosporangiales</taxon>
        <taxon>Thermomonosporaceae</taxon>
        <taxon>Actinomadura</taxon>
    </lineage>
</organism>
<dbReference type="EMBL" id="JBHTGP010000013">
    <property type="protein sequence ID" value="MFD0688436.1"/>
    <property type="molecule type" value="Genomic_DNA"/>
</dbReference>
<evidence type="ECO:0000313" key="2">
    <source>
        <dbReference type="EMBL" id="MFD0688436.1"/>
    </source>
</evidence>
<protein>
    <submittedName>
        <fullName evidence="2">Uncharacterized protein</fullName>
    </submittedName>
</protein>
<name>A0ABW2XVY0_9ACTN</name>
<dbReference type="RefSeq" id="WP_131764091.1">
    <property type="nucleotide sequence ID" value="NZ_CAACUY010000495.1"/>
</dbReference>
<gene>
    <name evidence="2" type="ORF">ACFQZM_28340</name>
</gene>
<sequence>MRRIAAVGLAAGTLLAGMAVAGAPAEAATGKWAPYNSYANLSSSGTYSRGSSTVTVSGKLSDAKKNGWTACVRFLFTNSAGSKYYARFKIEALSQNGTWYNYDGKATVSIKGTSPKGYRTHMWVQECGRNKKTGKYAYGKGKKIF</sequence>
<evidence type="ECO:0000256" key="1">
    <source>
        <dbReference type="SAM" id="SignalP"/>
    </source>
</evidence>
<evidence type="ECO:0000313" key="3">
    <source>
        <dbReference type="Proteomes" id="UP001597063"/>
    </source>
</evidence>
<dbReference type="Proteomes" id="UP001597063">
    <property type="component" value="Unassembled WGS sequence"/>
</dbReference>
<feature type="chain" id="PRO_5046086461" evidence="1">
    <location>
        <begin position="22"/>
        <end position="145"/>
    </location>
</feature>